<feature type="non-terminal residue" evidence="1">
    <location>
        <position position="134"/>
    </location>
</feature>
<organism evidence="1 2">
    <name type="scientific">Haematococcus lacustris</name>
    <name type="common">Green alga</name>
    <name type="synonym">Haematococcus pluvialis</name>
    <dbReference type="NCBI Taxonomy" id="44745"/>
    <lineage>
        <taxon>Eukaryota</taxon>
        <taxon>Viridiplantae</taxon>
        <taxon>Chlorophyta</taxon>
        <taxon>core chlorophytes</taxon>
        <taxon>Chlorophyceae</taxon>
        <taxon>CS clade</taxon>
        <taxon>Chlamydomonadales</taxon>
        <taxon>Haematococcaceae</taxon>
        <taxon>Haematococcus</taxon>
    </lineage>
</organism>
<feature type="non-terminal residue" evidence="1">
    <location>
        <position position="1"/>
    </location>
</feature>
<dbReference type="AlphaFoldDB" id="A0A699ZWA8"/>
<comment type="caution">
    <text evidence="1">The sequence shown here is derived from an EMBL/GenBank/DDBJ whole genome shotgun (WGS) entry which is preliminary data.</text>
</comment>
<protein>
    <submittedName>
        <fullName evidence="1">Uncharacterized protein</fullName>
    </submittedName>
</protein>
<evidence type="ECO:0000313" key="2">
    <source>
        <dbReference type="Proteomes" id="UP000485058"/>
    </source>
</evidence>
<sequence length="134" mass="14384">MTRCTSFNPRLLEVVCQEAVKAGLHAVACDALHLLHQAVMAGSITDIPEADLLRVHITCRQKASHDDIQAVLLRARQLQDEAAAAEEAAGQYARGGKSWRAEGRQPASAAEVAVAQSAEAAFKPLAKLFNRVNT</sequence>
<proteinExistence type="predicted"/>
<evidence type="ECO:0000313" key="1">
    <source>
        <dbReference type="EMBL" id="GFH23016.1"/>
    </source>
</evidence>
<reference evidence="1 2" key="1">
    <citation type="submission" date="2020-02" db="EMBL/GenBank/DDBJ databases">
        <title>Draft genome sequence of Haematococcus lacustris strain NIES-144.</title>
        <authorList>
            <person name="Morimoto D."/>
            <person name="Nakagawa S."/>
            <person name="Yoshida T."/>
            <person name="Sawayama S."/>
        </authorList>
    </citation>
    <scope>NUCLEOTIDE SEQUENCE [LARGE SCALE GENOMIC DNA]</scope>
    <source>
        <strain evidence="1 2">NIES-144</strain>
    </source>
</reference>
<name>A0A699ZWA8_HAELA</name>
<accession>A0A699ZWA8</accession>
<keyword evidence="2" id="KW-1185">Reference proteome</keyword>
<gene>
    <name evidence="1" type="ORF">HaLaN_20564</name>
</gene>
<dbReference type="EMBL" id="BLLF01002175">
    <property type="protein sequence ID" value="GFH23016.1"/>
    <property type="molecule type" value="Genomic_DNA"/>
</dbReference>
<dbReference type="Proteomes" id="UP000485058">
    <property type="component" value="Unassembled WGS sequence"/>
</dbReference>